<reference evidence="2" key="1">
    <citation type="submission" date="2019-03" db="EMBL/GenBank/DDBJ databases">
        <title>Single cell metagenomics reveals metabolic interactions within the superorganism composed of flagellate Streblomastix strix and complex community of Bacteroidetes bacteria on its surface.</title>
        <authorList>
            <person name="Treitli S.C."/>
            <person name="Kolisko M."/>
            <person name="Husnik F."/>
            <person name="Keeling P."/>
            <person name="Hampl V."/>
        </authorList>
    </citation>
    <scope>NUCLEOTIDE SEQUENCE</scope>
    <source>
        <strain evidence="2">STM</strain>
    </source>
</reference>
<feature type="non-terminal residue" evidence="2">
    <location>
        <position position="1"/>
    </location>
</feature>
<dbReference type="PANTHER" id="PTHR30595">
    <property type="entry name" value="GLPR-RELATED TRANSCRIPTIONAL REPRESSOR"/>
    <property type="match status" value="1"/>
</dbReference>
<evidence type="ECO:0000313" key="2">
    <source>
        <dbReference type="EMBL" id="KAA6313577.1"/>
    </source>
</evidence>
<comment type="caution">
    <text evidence="2">The sequence shown here is derived from an EMBL/GenBank/DDBJ whole genome shotgun (WGS) entry which is preliminary data.</text>
</comment>
<proteinExistence type="predicted"/>
<accession>A0A5J4PVC1</accession>
<dbReference type="PANTHER" id="PTHR30595:SF6">
    <property type="entry name" value="SCHLAFEN ALBA-2 DOMAIN-CONTAINING PROTEIN"/>
    <property type="match status" value="1"/>
</dbReference>
<sequence length="170" mass="20043">TKPVQYGDITLDNWESHTKNPLITKVFREMKWVEELGSGQKNIKKYAPLYYDDYQIEIHNKEKFVFSITYRNPQEFVLDTDKSPTSHRQVTDKSEISWSLVEEILTLCNKPKSLNEILIMSSFKDRATFMKNYIKPLIEDKLLAMTVPDKPNSRLQKYYTTDKGKLLINK</sequence>
<feature type="domain" description="Filamentation induced by cAMP protein Fic-like C-terminal" evidence="1">
    <location>
        <begin position="101"/>
        <end position="159"/>
    </location>
</feature>
<dbReference type="Pfam" id="PF21247">
    <property type="entry name" value="Fic-like_C"/>
    <property type="match status" value="1"/>
</dbReference>
<dbReference type="EMBL" id="SNRY01006001">
    <property type="protein sequence ID" value="KAA6313577.1"/>
    <property type="molecule type" value="Genomic_DNA"/>
</dbReference>
<dbReference type="AlphaFoldDB" id="A0A5J4PVC1"/>
<dbReference type="InterPro" id="IPR049514">
    <property type="entry name" value="Fic-like_C"/>
</dbReference>
<protein>
    <recommendedName>
        <fullName evidence="1">Filamentation induced by cAMP protein Fic-like C-terminal domain-containing protein</fullName>
    </recommendedName>
</protein>
<evidence type="ECO:0000259" key="1">
    <source>
        <dbReference type="Pfam" id="PF21247"/>
    </source>
</evidence>
<gene>
    <name evidence="2" type="ORF">EZS27_035672</name>
</gene>
<name>A0A5J4PVC1_9ZZZZ</name>
<organism evidence="2">
    <name type="scientific">termite gut metagenome</name>
    <dbReference type="NCBI Taxonomy" id="433724"/>
    <lineage>
        <taxon>unclassified sequences</taxon>
        <taxon>metagenomes</taxon>
        <taxon>organismal metagenomes</taxon>
    </lineage>
</organism>